<keyword evidence="2" id="KW-1185">Reference proteome</keyword>
<accession>A0A914L4Q4</accession>
<dbReference type="AlphaFoldDB" id="A0A914L4Q4"/>
<reference evidence="3" key="1">
    <citation type="submission" date="2022-11" db="UniProtKB">
        <authorList>
            <consortium name="WormBaseParasite"/>
        </authorList>
    </citation>
    <scope>IDENTIFICATION</scope>
</reference>
<evidence type="ECO:0000256" key="1">
    <source>
        <dbReference type="SAM" id="MobiDB-lite"/>
    </source>
</evidence>
<evidence type="ECO:0000313" key="2">
    <source>
        <dbReference type="Proteomes" id="UP000887563"/>
    </source>
</evidence>
<dbReference type="Proteomes" id="UP000887563">
    <property type="component" value="Unplaced"/>
</dbReference>
<name>A0A914L4Q4_MELIC</name>
<evidence type="ECO:0000313" key="3">
    <source>
        <dbReference type="WBParaSite" id="Minc3s00260g08830"/>
    </source>
</evidence>
<dbReference type="WBParaSite" id="Minc3s00260g08830">
    <property type="protein sequence ID" value="Minc3s00260g08830"/>
    <property type="gene ID" value="Minc3s00260g08830"/>
</dbReference>
<sequence>MSTRHYYEFHMLNVHDVLLGNPRSATVELLEKMSSTRKQQLTFRCDSCFGRCIDYDNFEELQQHKLEKHGIEIPLLALQFKKNKNNNNASPPGKMRAHPKLARSVTICRDKSLPLPPGGLRRSARIPKPTSAIIHSLLLAKDENGSESGEQIKKDSSKTHERSQILQGLKDEEAREDAELDGNKKNLKKLKKNFPTDCIKGIKRRWGGGIKSTKNLNKINEINEELLQNNETKSVQEEEPFVTILNDGRIEVEETQAN</sequence>
<proteinExistence type="predicted"/>
<protein>
    <submittedName>
        <fullName evidence="3">C2H2-type domain-containing protein</fullName>
    </submittedName>
</protein>
<organism evidence="2 3">
    <name type="scientific">Meloidogyne incognita</name>
    <name type="common">Southern root-knot nematode worm</name>
    <name type="synonym">Oxyuris incognita</name>
    <dbReference type="NCBI Taxonomy" id="6306"/>
    <lineage>
        <taxon>Eukaryota</taxon>
        <taxon>Metazoa</taxon>
        <taxon>Ecdysozoa</taxon>
        <taxon>Nematoda</taxon>
        <taxon>Chromadorea</taxon>
        <taxon>Rhabditida</taxon>
        <taxon>Tylenchina</taxon>
        <taxon>Tylenchomorpha</taxon>
        <taxon>Tylenchoidea</taxon>
        <taxon>Meloidogynidae</taxon>
        <taxon>Meloidogyninae</taxon>
        <taxon>Meloidogyne</taxon>
        <taxon>Meloidogyne incognita group</taxon>
    </lineage>
</organism>
<feature type="compositionally biased region" description="Basic and acidic residues" evidence="1">
    <location>
        <begin position="144"/>
        <end position="173"/>
    </location>
</feature>
<feature type="region of interest" description="Disordered" evidence="1">
    <location>
        <begin position="144"/>
        <end position="177"/>
    </location>
</feature>